<accession>A0A2I9CVS0</accession>
<evidence type="ECO:0000313" key="3">
    <source>
        <dbReference type="Proteomes" id="UP000236569"/>
    </source>
</evidence>
<keyword evidence="3" id="KW-1185">Reference proteome</keyword>
<protein>
    <submittedName>
        <fullName evidence="2">Rhodopsin</fullName>
    </submittedName>
</protein>
<dbReference type="SUPFAM" id="SSF81321">
    <property type="entry name" value="Family A G protein-coupled receptor-like"/>
    <property type="match status" value="1"/>
</dbReference>
<dbReference type="AlphaFoldDB" id="A0A2I9CVS0"/>
<proteinExistence type="predicted"/>
<dbReference type="Proteomes" id="UP000236569">
    <property type="component" value="Unassembled WGS sequence"/>
</dbReference>
<feature type="transmembrane region" description="Helical" evidence="1">
    <location>
        <begin position="45"/>
        <end position="64"/>
    </location>
</feature>
<comment type="caution">
    <text evidence="2">The sequence shown here is derived from an EMBL/GenBank/DDBJ whole genome shotgun (WGS) entry which is preliminary data.</text>
</comment>
<feature type="transmembrane region" description="Helical" evidence="1">
    <location>
        <begin position="13"/>
        <end position="33"/>
    </location>
</feature>
<keyword evidence="1" id="KW-0472">Membrane</keyword>
<evidence type="ECO:0000313" key="2">
    <source>
        <dbReference type="EMBL" id="GBF06043.1"/>
    </source>
</evidence>
<dbReference type="RefSeq" id="WP_103129454.1">
    <property type="nucleotide sequence ID" value="NZ_BFAG01000007.1"/>
</dbReference>
<evidence type="ECO:0000256" key="1">
    <source>
        <dbReference type="SAM" id="Phobius"/>
    </source>
</evidence>
<keyword evidence="1" id="KW-0812">Transmembrane</keyword>
<reference evidence="3" key="1">
    <citation type="submission" date="2018-01" db="EMBL/GenBank/DDBJ databases">
        <title>Draft Genome Sequence of the Radioresistant Bacterium Deinococcus aerius TR0125, Isolated from the Higher Atmosphere above Japan.</title>
        <authorList>
            <person name="Satoh K."/>
            <person name="Arai H."/>
            <person name="Sanzen T."/>
            <person name="Kawaguchi Y."/>
            <person name="Hayashi H."/>
            <person name="Yokobori S."/>
            <person name="Yamagishi A."/>
            <person name="Oono Y."/>
            <person name="Narumi I."/>
        </authorList>
    </citation>
    <scope>NUCLEOTIDE SEQUENCE [LARGE SCALE GENOMIC DNA]</scope>
    <source>
        <strain evidence="3">TR0125</strain>
    </source>
</reference>
<keyword evidence="1" id="KW-1133">Transmembrane helix</keyword>
<gene>
    <name evidence="2" type="ORF">DAERI_070041</name>
</gene>
<dbReference type="Gene3D" id="1.20.1070.10">
    <property type="entry name" value="Rhodopsin 7-helix transmembrane proteins"/>
    <property type="match status" value="1"/>
</dbReference>
<name>A0A2I9CVS0_9DEIO</name>
<sequence>MPTGGEVGLLAQVTYYVMVVTMFAFFAGLVHFLTTQNRVVQEHRAAMVLHAIICLIAGLSYFVIQDNYRYYLETIARVGNPAERLNITREAYVATGQ</sequence>
<dbReference type="EMBL" id="BFAG01000007">
    <property type="protein sequence ID" value="GBF06043.1"/>
    <property type="molecule type" value="Genomic_DNA"/>
</dbReference>
<organism evidence="2 3">
    <name type="scientific">Deinococcus aerius</name>
    <dbReference type="NCBI Taxonomy" id="200253"/>
    <lineage>
        <taxon>Bacteria</taxon>
        <taxon>Thermotogati</taxon>
        <taxon>Deinococcota</taxon>
        <taxon>Deinococci</taxon>
        <taxon>Deinococcales</taxon>
        <taxon>Deinococcaceae</taxon>
        <taxon>Deinococcus</taxon>
    </lineage>
</organism>